<dbReference type="EMBL" id="FMAR01000004">
    <property type="protein sequence ID" value="SCC21772.1"/>
    <property type="molecule type" value="Genomic_DNA"/>
</dbReference>
<dbReference type="Proteomes" id="UP000242818">
    <property type="component" value="Unassembled WGS sequence"/>
</dbReference>
<sequence>MKIVCIFVEGNNGLWSIQLPGEPQHEFDKFFNAINDVEWLKNFFTRNEDDLCSGYFRQVNVNNAVLKTFEEAAGMEDALYTYWEQGCLHRGGSLEHLFKPLHNFEYAVGFHQKSKARLRNGWLRLYAIRLDRNCFLVTGGAIKLTQDMHRPHLQQELRKLAITKGWLQEQGIHFPEDLNTYQED</sequence>
<name>A0A1C4CRX3_9BACT</name>
<dbReference type="OrthoDB" id="1067077at2"/>
<dbReference type="AlphaFoldDB" id="A0A1C4CRX3"/>
<gene>
    <name evidence="1" type="ORF">GA0116948_104262</name>
</gene>
<protein>
    <submittedName>
        <fullName evidence="1">Uncharacterized protein</fullName>
    </submittedName>
</protein>
<evidence type="ECO:0000313" key="2">
    <source>
        <dbReference type="Proteomes" id="UP000242818"/>
    </source>
</evidence>
<dbReference type="STRING" id="1335309.GA0116948_104262"/>
<organism evidence="1 2">
    <name type="scientific">Chitinophaga costaii</name>
    <dbReference type="NCBI Taxonomy" id="1335309"/>
    <lineage>
        <taxon>Bacteria</taxon>
        <taxon>Pseudomonadati</taxon>
        <taxon>Bacteroidota</taxon>
        <taxon>Chitinophagia</taxon>
        <taxon>Chitinophagales</taxon>
        <taxon>Chitinophagaceae</taxon>
        <taxon>Chitinophaga</taxon>
    </lineage>
</organism>
<evidence type="ECO:0000313" key="1">
    <source>
        <dbReference type="EMBL" id="SCC21772.1"/>
    </source>
</evidence>
<keyword evidence="2" id="KW-1185">Reference proteome</keyword>
<proteinExistence type="predicted"/>
<reference evidence="1 2" key="1">
    <citation type="submission" date="2016-08" db="EMBL/GenBank/DDBJ databases">
        <authorList>
            <person name="Seilhamer J.J."/>
        </authorList>
    </citation>
    <scope>NUCLEOTIDE SEQUENCE [LARGE SCALE GENOMIC DNA]</scope>
    <source>
        <strain evidence="1 2">A37T2</strain>
    </source>
</reference>
<accession>A0A1C4CRX3</accession>
<dbReference type="RefSeq" id="WP_089710980.1">
    <property type="nucleotide sequence ID" value="NZ_FMAR01000004.1"/>
</dbReference>